<dbReference type="Proteomes" id="UP001148838">
    <property type="component" value="Unassembled WGS sequence"/>
</dbReference>
<proteinExistence type="predicted"/>
<sequence>MDGYKVKINKIEECEKGKNVFKLDKPNALLSKDCFASADGCIDLTKDFESCKVVYDVKKRGMMVPFKGEKDVCEEIAKASQDPEAQKKLKEKNINPNCPIKKMKLCAPPDEKVDVTKYKDKFRLAAGQYSGTITLVCDCGKSCYKFDVEFKRGK</sequence>
<reference evidence="1 2" key="1">
    <citation type="journal article" date="2022" name="Allergy">
        <title>Genome assembly and annotation of Periplaneta americana reveal a comprehensive cockroach allergen profile.</title>
        <authorList>
            <person name="Wang L."/>
            <person name="Xiong Q."/>
            <person name="Saelim N."/>
            <person name="Wang L."/>
            <person name="Nong W."/>
            <person name="Wan A.T."/>
            <person name="Shi M."/>
            <person name="Liu X."/>
            <person name="Cao Q."/>
            <person name="Hui J.H.L."/>
            <person name="Sookrung N."/>
            <person name="Leung T.F."/>
            <person name="Tungtrongchitr A."/>
            <person name="Tsui S.K.W."/>
        </authorList>
    </citation>
    <scope>NUCLEOTIDE SEQUENCE [LARGE SCALE GENOMIC DNA]</scope>
    <source>
        <strain evidence="1">PWHHKU_190912</strain>
    </source>
</reference>
<comment type="caution">
    <text evidence="1">The sequence shown here is derived from an EMBL/GenBank/DDBJ whole genome shotgun (WGS) entry which is preliminary data.</text>
</comment>
<evidence type="ECO:0000313" key="1">
    <source>
        <dbReference type="EMBL" id="KAJ4447659.1"/>
    </source>
</evidence>
<gene>
    <name evidence="1" type="ORF">ANN_09666</name>
</gene>
<keyword evidence="2" id="KW-1185">Reference proteome</keyword>
<evidence type="ECO:0000313" key="2">
    <source>
        <dbReference type="Proteomes" id="UP001148838"/>
    </source>
</evidence>
<accession>A0ABQ8TMA0</accession>
<name>A0ABQ8TMA0_PERAM</name>
<dbReference type="EMBL" id="JAJSOF020000005">
    <property type="protein sequence ID" value="KAJ4447659.1"/>
    <property type="molecule type" value="Genomic_DNA"/>
</dbReference>
<protein>
    <submittedName>
        <fullName evidence="1">Uncharacterized protein</fullName>
    </submittedName>
</protein>
<organism evidence="1 2">
    <name type="scientific">Periplaneta americana</name>
    <name type="common">American cockroach</name>
    <name type="synonym">Blatta americana</name>
    <dbReference type="NCBI Taxonomy" id="6978"/>
    <lineage>
        <taxon>Eukaryota</taxon>
        <taxon>Metazoa</taxon>
        <taxon>Ecdysozoa</taxon>
        <taxon>Arthropoda</taxon>
        <taxon>Hexapoda</taxon>
        <taxon>Insecta</taxon>
        <taxon>Pterygota</taxon>
        <taxon>Neoptera</taxon>
        <taxon>Polyneoptera</taxon>
        <taxon>Dictyoptera</taxon>
        <taxon>Blattodea</taxon>
        <taxon>Blattoidea</taxon>
        <taxon>Blattidae</taxon>
        <taxon>Blattinae</taxon>
        <taxon>Periplaneta</taxon>
    </lineage>
</organism>